<evidence type="ECO:0000313" key="3">
    <source>
        <dbReference type="EMBL" id="MFD2965355.1"/>
    </source>
</evidence>
<proteinExistence type="predicted"/>
<dbReference type="EMBL" id="JBHUPA010000029">
    <property type="protein sequence ID" value="MFD2965355.1"/>
    <property type="molecule type" value="Genomic_DNA"/>
</dbReference>
<keyword evidence="4" id="KW-1185">Reference proteome</keyword>
<evidence type="ECO:0000313" key="4">
    <source>
        <dbReference type="Proteomes" id="UP001597560"/>
    </source>
</evidence>
<comment type="caution">
    <text evidence="3">The sequence shown here is derived from an EMBL/GenBank/DDBJ whole genome shotgun (WGS) entry which is preliminary data.</text>
</comment>
<evidence type="ECO:0000259" key="1">
    <source>
        <dbReference type="Pfam" id="PF16116"/>
    </source>
</evidence>
<reference evidence="4" key="1">
    <citation type="journal article" date="2019" name="Int. J. Syst. Evol. Microbiol.">
        <title>The Global Catalogue of Microorganisms (GCM) 10K type strain sequencing project: providing services to taxonomists for standard genome sequencing and annotation.</title>
        <authorList>
            <consortium name="The Broad Institute Genomics Platform"/>
            <consortium name="The Broad Institute Genome Sequencing Center for Infectious Disease"/>
            <person name="Wu L."/>
            <person name="Ma J."/>
        </authorList>
    </citation>
    <scope>NUCLEOTIDE SEQUENCE [LARGE SCALE GENOMIC DNA]</scope>
    <source>
        <strain evidence="4">KCTC 23098</strain>
    </source>
</reference>
<dbReference type="Pfam" id="PF16116">
    <property type="entry name" value="DUF4832"/>
    <property type="match status" value="1"/>
</dbReference>
<protein>
    <submittedName>
        <fullName evidence="3">DUF4832 domain-containing protein</fullName>
    </submittedName>
</protein>
<dbReference type="Proteomes" id="UP001597560">
    <property type="component" value="Unassembled WGS sequence"/>
</dbReference>
<organism evidence="3 4">
    <name type="scientific">Olivibacter jilunii</name>
    <dbReference type="NCBI Taxonomy" id="985016"/>
    <lineage>
        <taxon>Bacteria</taxon>
        <taxon>Pseudomonadati</taxon>
        <taxon>Bacteroidota</taxon>
        <taxon>Sphingobacteriia</taxon>
        <taxon>Sphingobacteriales</taxon>
        <taxon>Sphingobacteriaceae</taxon>
        <taxon>Olivibacter</taxon>
    </lineage>
</organism>
<gene>
    <name evidence="3" type="ORF">ACFS6J_26375</name>
</gene>
<dbReference type="InterPro" id="IPR032379">
    <property type="entry name" value="DUF4874"/>
</dbReference>
<dbReference type="InterPro" id="IPR032267">
    <property type="entry name" value="DUF4832"/>
</dbReference>
<evidence type="ECO:0000259" key="2">
    <source>
        <dbReference type="Pfam" id="PF16173"/>
    </source>
</evidence>
<accession>A0ABW6B773</accession>
<feature type="domain" description="DUF4874" evidence="2">
    <location>
        <begin position="44"/>
        <end position="227"/>
    </location>
</feature>
<sequence length="477" mass="54474">MKRNMKQWTFMIIFSVVIIALGTGVQRPQVDKIQFKRDTTDFSNPERGFYRATITYASQYDPLSSQVIRPFTKQHVPFEQAGYTINCSLVHRVFVLDGYQEKPLSADLLEKISQDFAVAREEGVKLIIRFCYNFTPAPDFSPPYKDASLPIVTTHIKQLAPVIEANKDIIAVIQQGFIGLWGEGYYSDHFGIPGNYNQQQIKDRAKLLQTMLSEWPKELMIQVRTPTAFQDYKRLYGTELNRIGFHNDAFLGSEDDLGTFRSYDVNPAFVRKNTPDALRSYVRRQMTNVVGGETSTFNPPMCKCQVEGGIADRELAAYGYSYLNSTYNEKVLASWRPCIDDIKKKLGYRFYLKDISLPLTIARGSNFSFRANIVNEGYASVYNARTVYLVLSNEAGLTYFFPFRTDIKSWKPGNTTLNEKLTITKQVLKGTYRVSLYLPDANKKISSRPAYAIRFANLNMWNGTNGFNDLSARLTVQ</sequence>
<dbReference type="Pfam" id="PF16173">
    <property type="entry name" value="DUF4874"/>
    <property type="match status" value="1"/>
</dbReference>
<name>A0ABW6B773_9SPHI</name>
<feature type="domain" description="DUF4832" evidence="1">
    <location>
        <begin position="242"/>
        <end position="457"/>
    </location>
</feature>
<dbReference type="RefSeq" id="WP_377613331.1">
    <property type="nucleotide sequence ID" value="NZ_JBHUPA010000029.1"/>
</dbReference>